<gene>
    <name evidence="5" type="ORF">BZA70DRAFT_311595</name>
</gene>
<comment type="caution">
    <text evidence="5">The sequence shown here is derived from an EMBL/GenBank/DDBJ whole genome shotgun (WGS) entry which is preliminary data.</text>
</comment>
<keyword evidence="2" id="KW-0539">Nucleus</keyword>
<dbReference type="GeneID" id="90040473"/>
<accession>A0ABR1F3R8</accession>
<evidence type="ECO:0000256" key="2">
    <source>
        <dbReference type="ARBA" id="ARBA00023242"/>
    </source>
</evidence>
<dbReference type="PANTHER" id="PTHR12585">
    <property type="entry name" value="SCC1 / RAD21 FAMILY MEMBER"/>
    <property type="match status" value="1"/>
</dbReference>
<name>A0ABR1F3R8_9ASCO</name>
<keyword evidence="6" id="KW-1185">Reference proteome</keyword>
<sequence>MFYSHDILTRKSNGLSTAWLVATLGAKSSLKRVYKKDILGVSIPDACDVVMHPPQPLALRLSASLLYGLIHIYAQKSGFLFDDVSTAYTKITRAILDVHQNEARLANDLHHTKASRPDQLVLQDDPAFSIDFGFLGNDFLAASQDTFPEDLGITQDYNHQADRNFIGAYNIDPSSDLPDDASFSSNPTSAYMSQSGVLSSDPFEMPGFDDDLGQVSFEFSHNGNVIDFDYDDNGIGGGGSGAGGAAQSSGQRAYREMVFNDDDSFDHVQPIDPKLASIVFDYDANMYPTIPEIDDSIPLVLSSTPAIDNVDEDPAIKSKYPKKRKAPSLPTVDEVTELSNDILRSSRDEYTHLMATETESARAKRVRRYVMKNSAPYFVFGGDLIGDLYSDISLAYPSVLPGGKSLSPPSVADGDIDTDFDDNDYENALGDVPQGGNINSLPIDFDGDVEDPRQLSTELPYMQSSSLLPWNISVNSNNNNSMISTASASHQHSLALHSSTDNLFFTNRQRRSSSSGLLRNSGGQRKRSTLIPSDLDSHAEDAEYFSDSDGITLRFFLIILSHSLLQNIYSVSKIVISTRVKSLEFSAILSQQENSQSVASQGFLHVLTLASVGALSAEQSGPGSVTVSVADLLDSLDLSPVTCLLNL</sequence>
<evidence type="ECO:0000313" key="6">
    <source>
        <dbReference type="Proteomes" id="UP001498771"/>
    </source>
</evidence>
<proteinExistence type="predicted"/>
<evidence type="ECO:0000256" key="1">
    <source>
        <dbReference type="ARBA" id="ARBA00004123"/>
    </source>
</evidence>
<dbReference type="PANTHER" id="PTHR12585:SF69">
    <property type="entry name" value="FI11703P"/>
    <property type="match status" value="1"/>
</dbReference>
<evidence type="ECO:0000256" key="3">
    <source>
        <dbReference type="SAM" id="MobiDB-lite"/>
    </source>
</evidence>
<comment type="subcellular location">
    <subcellularLocation>
        <location evidence="1">Nucleus</location>
    </subcellularLocation>
</comment>
<dbReference type="EMBL" id="JBBJBU010000008">
    <property type="protein sequence ID" value="KAK7204501.1"/>
    <property type="molecule type" value="Genomic_DNA"/>
</dbReference>
<organism evidence="5 6">
    <name type="scientific">Myxozyma melibiosi</name>
    <dbReference type="NCBI Taxonomy" id="54550"/>
    <lineage>
        <taxon>Eukaryota</taxon>
        <taxon>Fungi</taxon>
        <taxon>Dikarya</taxon>
        <taxon>Ascomycota</taxon>
        <taxon>Saccharomycotina</taxon>
        <taxon>Lipomycetes</taxon>
        <taxon>Lipomycetales</taxon>
        <taxon>Lipomycetaceae</taxon>
        <taxon>Myxozyma</taxon>
    </lineage>
</organism>
<dbReference type="Proteomes" id="UP001498771">
    <property type="component" value="Unassembled WGS sequence"/>
</dbReference>
<dbReference type="InterPro" id="IPR006910">
    <property type="entry name" value="Rad21_Rec8_N"/>
</dbReference>
<dbReference type="Pfam" id="PF04825">
    <property type="entry name" value="Rad21_Rec8_N"/>
    <property type="match status" value="1"/>
</dbReference>
<evidence type="ECO:0000313" key="5">
    <source>
        <dbReference type="EMBL" id="KAK7204501.1"/>
    </source>
</evidence>
<protein>
    <submittedName>
        <fullName evidence="5">Rec8 like protein-domain-containing protein</fullName>
    </submittedName>
</protein>
<dbReference type="CDD" id="cd21789">
    <property type="entry name" value="Rad21_Rec8_M_SpRec8p-like"/>
    <property type="match status" value="1"/>
</dbReference>
<reference evidence="5 6" key="1">
    <citation type="submission" date="2024-03" db="EMBL/GenBank/DDBJ databases">
        <title>Genome-scale model development and genomic sequencing of the oleaginous clade Lipomyces.</title>
        <authorList>
            <consortium name="Lawrence Berkeley National Laboratory"/>
            <person name="Czajka J.J."/>
            <person name="Han Y."/>
            <person name="Kim J."/>
            <person name="Mondo S.J."/>
            <person name="Hofstad B.A."/>
            <person name="Robles A."/>
            <person name="Haridas S."/>
            <person name="Riley R."/>
            <person name="LaButti K."/>
            <person name="Pangilinan J."/>
            <person name="Andreopoulos W."/>
            <person name="Lipzen A."/>
            <person name="Yan J."/>
            <person name="Wang M."/>
            <person name="Ng V."/>
            <person name="Grigoriev I.V."/>
            <person name="Spatafora J.W."/>
            <person name="Magnuson J.K."/>
            <person name="Baker S.E."/>
            <person name="Pomraning K.R."/>
        </authorList>
    </citation>
    <scope>NUCLEOTIDE SEQUENCE [LARGE SCALE GENOMIC DNA]</scope>
    <source>
        <strain evidence="5 6">Phaff 52-87</strain>
    </source>
</reference>
<feature type="compositionally biased region" description="Low complexity" evidence="3">
    <location>
        <begin position="513"/>
        <end position="523"/>
    </location>
</feature>
<feature type="region of interest" description="Disordered" evidence="3">
    <location>
        <begin position="513"/>
        <end position="533"/>
    </location>
</feature>
<dbReference type="RefSeq" id="XP_064767534.1">
    <property type="nucleotide sequence ID" value="XM_064914961.1"/>
</dbReference>
<feature type="domain" description="Rad21/Rec8-like protein N-terminal" evidence="4">
    <location>
        <begin position="1"/>
        <end position="107"/>
    </location>
</feature>
<dbReference type="InterPro" id="IPR039781">
    <property type="entry name" value="Rad21/Rec8-like"/>
</dbReference>
<evidence type="ECO:0000259" key="4">
    <source>
        <dbReference type="Pfam" id="PF04825"/>
    </source>
</evidence>